<dbReference type="Gene3D" id="1.20.1260.10">
    <property type="match status" value="1"/>
</dbReference>
<comment type="caution">
    <text evidence="1">The sequence shown here is derived from an EMBL/GenBank/DDBJ whole genome shotgun (WGS) entry which is preliminary data.</text>
</comment>
<sequence length="184" mass="20692">MTATELYHAELERSDYEHHHPTAGAVIGHITSNLLLHTLKIEQAKLFARGTAALFLAQKGDAWEDTEFAFIRKLNRELLAEGDLIPTTSKEVLEFGRLEEDGSRKYEDGNEQLFDLVKDFDTQLLYIGKGLALAKQEGHLGQVAALTDLANWMKGEIAFAQNFLGHDLKEGLYVEEDDDDDDED</sequence>
<proteinExistence type="predicted"/>
<protein>
    <submittedName>
        <fullName evidence="1">DNA-binding protein</fullName>
    </submittedName>
</protein>
<name>A0A844FQG4_9LACO</name>
<accession>A0A844FQG4</accession>
<dbReference type="AlphaFoldDB" id="A0A844FQG4"/>
<dbReference type="RefSeq" id="WP_154487532.1">
    <property type="nucleotide sequence ID" value="NZ_VUMW01000040.1"/>
</dbReference>
<dbReference type="GO" id="GO:0003677">
    <property type="term" value="F:DNA binding"/>
    <property type="evidence" value="ECO:0007669"/>
    <property type="project" value="UniProtKB-KW"/>
</dbReference>
<dbReference type="InterPro" id="IPR009078">
    <property type="entry name" value="Ferritin-like_SF"/>
</dbReference>
<reference evidence="1 2" key="1">
    <citation type="submission" date="2019-08" db="EMBL/GenBank/DDBJ databases">
        <title>In-depth cultivation of the pig gut microbiome towards novel bacterial diversity and tailored functional studies.</title>
        <authorList>
            <person name="Wylensek D."/>
            <person name="Hitch T.C.A."/>
            <person name="Clavel T."/>
        </authorList>
    </citation>
    <scope>NUCLEOTIDE SEQUENCE [LARGE SCALE GENOMIC DNA]</scope>
    <source>
        <strain evidence="1 2">WCA-470BD-2E</strain>
    </source>
</reference>
<evidence type="ECO:0000313" key="1">
    <source>
        <dbReference type="EMBL" id="MST80607.1"/>
    </source>
</evidence>
<evidence type="ECO:0000313" key="2">
    <source>
        <dbReference type="Proteomes" id="UP000452141"/>
    </source>
</evidence>
<organism evidence="1 2">
    <name type="scientific">Lactobacillus equicursoris</name>
    <dbReference type="NCBI Taxonomy" id="420645"/>
    <lineage>
        <taxon>Bacteria</taxon>
        <taxon>Bacillati</taxon>
        <taxon>Bacillota</taxon>
        <taxon>Bacilli</taxon>
        <taxon>Lactobacillales</taxon>
        <taxon>Lactobacillaceae</taxon>
        <taxon>Lactobacillus</taxon>
    </lineage>
</organism>
<dbReference type="SUPFAM" id="SSF47240">
    <property type="entry name" value="Ferritin-like"/>
    <property type="match status" value="1"/>
</dbReference>
<gene>
    <name evidence="1" type="ORF">FYJ61_09270</name>
</gene>
<dbReference type="Proteomes" id="UP000452141">
    <property type="component" value="Unassembled WGS sequence"/>
</dbReference>
<keyword evidence="1" id="KW-0238">DNA-binding</keyword>
<dbReference type="EMBL" id="VUMW01000040">
    <property type="protein sequence ID" value="MST80607.1"/>
    <property type="molecule type" value="Genomic_DNA"/>
</dbReference>
<dbReference type="InterPro" id="IPR012347">
    <property type="entry name" value="Ferritin-like"/>
</dbReference>